<dbReference type="CDD" id="cd12193">
    <property type="entry name" value="bZIP_GCN4"/>
    <property type="match status" value="1"/>
</dbReference>
<evidence type="ECO:0000256" key="2">
    <source>
        <dbReference type="SAM" id="MobiDB-lite"/>
    </source>
</evidence>
<evidence type="ECO:0000259" key="3">
    <source>
        <dbReference type="PROSITE" id="PS50217"/>
    </source>
</evidence>
<feature type="coiled-coil region" evidence="1">
    <location>
        <begin position="186"/>
        <end position="227"/>
    </location>
</feature>
<reference evidence="4 5" key="1">
    <citation type="submission" date="2015-06" db="EMBL/GenBank/DDBJ databases">
        <title>Survival trade-offs in plant roots during colonization by closely related pathogenic and mutualistic fungi.</title>
        <authorList>
            <person name="Hacquard S."/>
            <person name="Kracher B."/>
            <person name="Hiruma K."/>
            <person name="Weinman A."/>
            <person name="Muench P."/>
            <person name="Garrido Oter R."/>
            <person name="Ver Loren van Themaat E."/>
            <person name="Dallerey J.-F."/>
            <person name="Damm U."/>
            <person name="Henrissat B."/>
            <person name="Lespinet O."/>
            <person name="Thon M."/>
            <person name="Kemen E."/>
            <person name="McHardy A.C."/>
            <person name="Schulze-Lefert P."/>
            <person name="O'Connell R.J."/>
        </authorList>
    </citation>
    <scope>NUCLEOTIDE SEQUENCE [LARGE SCALE GENOMIC DNA]</scope>
    <source>
        <strain evidence="4 5">MAFF 238704</strain>
    </source>
</reference>
<evidence type="ECO:0000313" key="4">
    <source>
        <dbReference type="EMBL" id="KZL84818.1"/>
    </source>
</evidence>
<feature type="region of interest" description="Disordered" evidence="2">
    <location>
        <begin position="1"/>
        <end position="41"/>
    </location>
</feature>
<proteinExistence type="predicted"/>
<feature type="region of interest" description="Disordered" evidence="2">
    <location>
        <begin position="144"/>
        <end position="164"/>
    </location>
</feature>
<feature type="non-terminal residue" evidence="4">
    <location>
        <position position="1"/>
    </location>
</feature>
<comment type="caution">
    <text evidence="4">The sequence shown here is derived from an EMBL/GenBank/DDBJ whole genome shotgun (WGS) entry which is preliminary data.</text>
</comment>
<feature type="region of interest" description="Disordered" evidence="2">
    <location>
        <begin position="105"/>
        <end position="128"/>
    </location>
</feature>
<protein>
    <submittedName>
        <fullName evidence="4">Bzip transcription factor idi-4</fullName>
    </submittedName>
</protein>
<dbReference type="InterPro" id="IPR004827">
    <property type="entry name" value="bZIP"/>
</dbReference>
<feature type="compositionally biased region" description="Low complexity" evidence="2">
    <location>
        <begin position="118"/>
        <end position="127"/>
    </location>
</feature>
<dbReference type="Proteomes" id="UP000076584">
    <property type="component" value="Unassembled WGS sequence"/>
</dbReference>
<gene>
    <name evidence="4" type="ORF">CI238_07995</name>
</gene>
<dbReference type="Pfam" id="PF07716">
    <property type="entry name" value="bZIP_2"/>
    <property type="match status" value="1"/>
</dbReference>
<dbReference type="InterPro" id="IPR046347">
    <property type="entry name" value="bZIP_sf"/>
</dbReference>
<dbReference type="PROSITE" id="PS50217">
    <property type="entry name" value="BZIP"/>
    <property type="match status" value="1"/>
</dbReference>
<dbReference type="AlphaFoldDB" id="A0A161WJM1"/>
<dbReference type="PROSITE" id="PS00036">
    <property type="entry name" value="BZIP_BASIC"/>
    <property type="match status" value="1"/>
</dbReference>
<accession>A0A161WJM1</accession>
<evidence type="ECO:0000313" key="5">
    <source>
        <dbReference type="Proteomes" id="UP000076584"/>
    </source>
</evidence>
<dbReference type="STRING" id="1573173.A0A161WJM1"/>
<dbReference type="EMBL" id="LFIW01000784">
    <property type="protein sequence ID" value="KZL84818.1"/>
    <property type="molecule type" value="Genomic_DNA"/>
</dbReference>
<dbReference type="SUPFAM" id="SSF57959">
    <property type="entry name" value="Leucine zipper domain"/>
    <property type="match status" value="1"/>
</dbReference>
<organism evidence="4 5">
    <name type="scientific">Colletotrichum incanum</name>
    <name type="common">Soybean anthracnose fungus</name>
    <dbReference type="NCBI Taxonomy" id="1573173"/>
    <lineage>
        <taxon>Eukaryota</taxon>
        <taxon>Fungi</taxon>
        <taxon>Dikarya</taxon>
        <taxon>Ascomycota</taxon>
        <taxon>Pezizomycotina</taxon>
        <taxon>Sordariomycetes</taxon>
        <taxon>Hypocreomycetidae</taxon>
        <taxon>Glomerellales</taxon>
        <taxon>Glomerellaceae</taxon>
        <taxon>Colletotrichum</taxon>
        <taxon>Colletotrichum spaethianum species complex</taxon>
    </lineage>
</organism>
<sequence>LTSPTRLPPCGSFEPMFNWDKDAQESSAEPSPPTYNLPLDPQLRSHQLCDVDVQCEEPLANNEVTNARGDYFLCHMNIMPSLPSYPHNANMSLTSLGGGFQLDHEGTSGRKSYDRASKGASSSCAGGTDEARIQDSANEILHAKPLNGSTKRRAREPNVNNTDSVDEDIANTVKRQRNTIAARRYRQKGRDRIAELESALKAADEERGQLKLQLARKEAEVDALKEILRK</sequence>
<feature type="compositionally biased region" description="Basic and acidic residues" evidence="2">
    <location>
        <begin position="105"/>
        <end position="117"/>
    </location>
</feature>
<dbReference type="SMART" id="SM00338">
    <property type="entry name" value="BRLZ"/>
    <property type="match status" value="1"/>
</dbReference>
<dbReference type="Gene3D" id="1.20.5.170">
    <property type="match status" value="1"/>
</dbReference>
<keyword evidence="1" id="KW-0175">Coiled coil</keyword>
<keyword evidence="5" id="KW-1185">Reference proteome</keyword>
<name>A0A161WJM1_COLIC</name>
<evidence type="ECO:0000256" key="1">
    <source>
        <dbReference type="SAM" id="Coils"/>
    </source>
</evidence>
<dbReference type="GO" id="GO:0003700">
    <property type="term" value="F:DNA-binding transcription factor activity"/>
    <property type="evidence" value="ECO:0007669"/>
    <property type="project" value="InterPro"/>
</dbReference>
<feature type="domain" description="BZIP" evidence="3">
    <location>
        <begin position="174"/>
        <end position="230"/>
    </location>
</feature>